<proteinExistence type="predicted"/>
<dbReference type="EMBL" id="CALOZG010000075">
    <property type="protein sequence ID" value="CAH4036560.1"/>
    <property type="molecule type" value="Genomic_DNA"/>
</dbReference>
<keyword evidence="3" id="KW-1185">Reference proteome</keyword>
<comment type="caution">
    <text evidence="2">The sequence shown here is derived from an EMBL/GenBank/DDBJ whole genome shotgun (WGS) entry which is preliminary data.</text>
</comment>
<sequence>MNADALAAVRRCPGRATADRRRSSPSPSAPHVSPPAFPRSSRSRAQPRAGACASPLTPPLIHYLRTADRFQPRSRPAASRSFKFNALPMSGLKCDKITAVGL</sequence>
<dbReference type="AlphaFoldDB" id="A0A9P0TW24"/>
<dbReference type="Proteomes" id="UP001152562">
    <property type="component" value="Unassembled WGS sequence"/>
</dbReference>
<protein>
    <submittedName>
        <fullName evidence="2">Uncharacterized protein</fullName>
    </submittedName>
</protein>
<organism evidence="2 3">
    <name type="scientific">Pieris brassicae</name>
    <name type="common">White butterfly</name>
    <name type="synonym">Large white butterfly</name>
    <dbReference type="NCBI Taxonomy" id="7116"/>
    <lineage>
        <taxon>Eukaryota</taxon>
        <taxon>Metazoa</taxon>
        <taxon>Ecdysozoa</taxon>
        <taxon>Arthropoda</taxon>
        <taxon>Hexapoda</taxon>
        <taxon>Insecta</taxon>
        <taxon>Pterygota</taxon>
        <taxon>Neoptera</taxon>
        <taxon>Endopterygota</taxon>
        <taxon>Lepidoptera</taxon>
        <taxon>Glossata</taxon>
        <taxon>Ditrysia</taxon>
        <taxon>Papilionoidea</taxon>
        <taxon>Pieridae</taxon>
        <taxon>Pierinae</taxon>
        <taxon>Pieris</taxon>
    </lineage>
</organism>
<evidence type="ECO:0000313" key="2">
    <source>
        <dbReference type="EMBL" id="CAH4036560.1"/>
    </source>
</evidence>
<feature type="compositionally biased region" description="Low complexity" evidence="1">
    <location>
        <begin position="38"/>
        <end position="51"/>
    </location>
</feature>
<evidence type="ECO:0000256" key="1">
    <source>
        <dbReference type="SAM" id="MobiDB-lite"/>
    </source>
</evidence>
<feature type="region of interest" description="Disordered" evidence="1">
    <location>
        <begin position="1"/>
        <end position="56"/>
    </location>
</feature>
<reference evidence="2" key="1">
    <citation type="submission" date="2022-05" db="EMBL/GenBank/DDBJ databases">
        <authorList>
            <person name="Okamura Y."/>
        </authorList>
    </citation>
    <scope>NUCLEOTIDE SEQUENCE</scope>
</reference>
<gene>
    <name evidence="2" type="ORF">PIBRA_LOCUS12340</name>
</gene>
<evidence type="ECO:0000313" key="3">
    <source>
        <dbReference type="Proteomes" id="UP001152562"/>
    </source>
</evidence>
<name>A0A9P0TW24_PIEBR</name>
<accession>A0A9P0TW24</accession>